<dbReference type="GO" id="GO:0006355">
    <property type="term" value="P:regulation of DNA-templated transcription"/>
    <property type="evidence" value="ECO:0007669"/>
    <property type="project" value="InterPro"/>
</dbReference>
<dbReference type="Pfam" id="PF00874">
    <property type="entry name" value="PRD"/>
    <property type="match status" value="2"/>
</dbReference>
<dbReference type="Gene3D" id="1.10.1790.10">
    <property type="entry name" value="PRD domain"/>
    <property type="match status" value="2"/>
</dbReference>
<dbReference type="Proteomes" id="UP000676917">
    <property type="component" value="Unassembled WGS sequence"/>
</dbReference>
<dbReference type="InterPro" id="IPR004341">
    <property type="entry name" value="CAT_RNA-bd_dom"/>
</dbReference>
<evidence type="ECO:0000256" key="1">
    <source>
        <dbReference type="ARBA" id="ARBA00022737"/>
    </source>
</evidence>
<name>A0A920C7S1_9BACI</name>
<keyword evidence="1" id="KW-0677">Repeat</keyword>
<dbReference type="PANTHER" id="PTHR30185">
    <property type="entry name" value="CRYPTIC BETA-GLUCOSIDE BGL OPERON ANTITERMINATOR"/>
    <property type="match status" value="1"/>
</dbReference>
<dbReference type="Pfam" id="PF03123">
    <property type="entry name" value="CAT_RBD"/>
    <property type="match status" value="1"/>
</dbReference>
<dbReference type="EMBL" id="BORP01000002">
    <property type="protein sequence ID" value="GIO26967.1"/>
    <property type="molecule type" value="Genomic_DNA"/>
</dbReference>
<dbReference type="GO" id="GO:0003723">
    <property type="term" value="F:RNA binding"/>
    <property type="evidence" value="ECO:0007669"/>
    <property type="project" value="InterPro"/>
</dbReference>
<accession>A0A920C7S1</accession>
<evidence type="ECO:0000313" key="4">
    <source>
        <dbReference type="Proteomes" id="UP000676917"/>
    </source>
</evidence>
<dbReference type="InterPro" id="IPR036634">
    <property type="entry name" value="PRD_sf"/>
</dbReference>
<feature type="domain" description="PRD" evidence="2">
    <location>
        <begin position="61"/>
        <end position="166"/>
    </location>
</feature>
<dbReference type="Gene3D" id="2.30.24.10">
    <property type="entry name" value="CAT RNA-binding domain"/>
    <property type="match status" value="1"/>
</dbReference>
<gene>
    <name evidence="3" type="primary">sacT</name>
    <name evidence="3" type="ORF">J43TS3_15780</name>
</gene>
<feature type="domain" description="PRD" evidence="2">
    <location>
        <begin position="167"/>
        <end position="274"/>
    </location>
</feature>
<dbReference type="SUPFAM" id="SSF50151">
    <property type="entry name" value="SacY-like RNA-binding domain"/>
    <property type="match status" value="1"/>
</dbReference>
<dbReference type="InterPro" id="IPR011608">
    <property type="entry name" value="PRD"/>
</dbReference>
<dbReference type="SMART" id="SM01061">
    <property type="entry name" value="CAT_RBD"/>
    <property type="match status" value="1"/>
</dbReference>
<evidence type="ECO:0000259" key="2">
    <source>
        <dbReference type="PROSITE" id="PS51372"/>
    </source>
</evidence>
<dbReference type="PROSITE" id="PS51372">
    <property type="entry name" value="PRD_2"/>
    <property type="match status" value="2"/>
</dbReference>
<proteinExistence type="predicted"/>
<dbReference type="PANTHER" id="PTHR30185:SF15">
    <property type="entry name" value="CRYPTIC BETA-GLUCOSIDE BGL OPERON ANTITERMINATOR"/>
    <property type="match status" value="1"/>
</dbReference>
<organism evidence="3 4">
    <name type="scientific">Ornithinibacillus bavariensis</name>
    <dbReference type="NCBI Taxonomy" id="545502"/>
    <lineage>
        <taxon>Bacteria</taxon>
        <taxon>Bacillati</taxon>
        <taxon>Bacillota</taxon>
        <taxon>Bacilli</taxon>
        <taxon>Bacillales</taxon>
        <taxon>Bacillaceae</taxon>
        <taxon>Ornithinibacillus</taxon>
    </lineage>
</organism>
<evidence type="ECO:0000313" key="3">
    <source>
        <dbReference type="EMBL" id="GIO26967.1"/>
    </source>
</evidence>
<reference evidence="3" key="1">
    <citation type="submission" date="2021-03" db="EMBL/GenBank/DDBJ databases">
        <title>Antimicrobial resistance genes in bacteria isolated from Japanese honey, and their potential for conferring macrolide and lincosamide resistance in the American foulbrood pathogen Paenibacillus larvae.</title>
        <authorList>
            <person name="Okamoto M."/>
            <person name="Kumagai M."/>
            <person name="Kanamori H."/>
            <person name="Takamatsu D."/>
        </authorList>
    </citation>
    <scope>NUCLEOTIDE SEQUENCE</scope>
    <source>
        <strain evidence="3">J43TS3</strain>
    </source>
</reference>
<comment type="caution">
    <text evidence="3">The sequence shown here is derived from an EMBL/GenBank/DDBJ whole genome shotgun (WGS) entry which is preliminary data.</text>
</comment>
<dbReference type="InterPro" id="IPR050661">
    <property type="entry name" value="BglG_antiterminators"/>
</dbReference>
<dbReference type="SUPFAM" id="SSF63520">
    <property type="entry name" value="PTS-regulatory domain, PRD"/>
    <property type="match status" value="2"/>
</dbReference>
<keyword evidence="4" id="KW-1185">Reference proteome</keyword>
<dbReference type="InterPro" id="IPR036650">
    <property type="entry name" value="CAT_RNA-bd_dom_sf"/>
</dbReference>
<sequence length="274" mass="31822">MKIKKVLNNNAVIVVDEGQEKIAIGAGVAYSKGKNDLVNITKIEKLFILKENEKLQRLLERIPEEHFILAEEIISHAEKELEGKLNDHIYLALSDHISYAIDRHQQGIVVKNKLFDEIKVLYPKEFSIGLWAIDYIKDKIRVELPIDEAAFIALHIHTMKMRGGDLRTTVRQTSILKDMVDMIQDYLGIAINEHHLSYERLITHLRFALVRSERRERNTMDEELLIMIKKKFEDSFRCAKRVGEELSSVHGIHLPEEELGYIALHIERIKNINN</sequence>
<dbReference type="RefSeq" id="WP_212920454.1">
    <property type="nucleotide sequence ID" value="NZ_BORP01000002.1"/>
</dbReference>
<protein>
    <submittedName>
        <fullName evidence="3">SacPA operon antiterminator</fullName>
    </submittedName>
</protein>
<dbReference type="AlphaFoldDB" id="A0A920C7S1"/>